<sequence>MIFFQFKIYRKLQVCCGRLDLGHDGLESSFDLLALSLELVHFGHFGLDAEQLAAEVVGFLLLDGELGVLDEERDLLLALLAVDEANLVGSRILQIYTRVSVLVLFYIITIKDKDYRKLNHQLRWIGAKPHKYQLYIPLTHTGDVVVTYLQICLQIMYYFGHQQKISRKCNATLPLAVQRVYKTLYPPFWDISVVFSEFGVIQSCNSSSTICIQRTKWQHNFCKIQYILIIYFTFQKHQFETKAINHYKLQNYKIK</sequence>
<evidence type="ECO:0000313" key="2">
    <source>
        <dbReference type="Proteomes" id="UP001642409"/>
    </source>
</evidence>
<dbReference type="Proteomes" id="UP001642409">
    <property type="component" value="Unassembled WGS sequence"/>
</dbReference>
<accession>A0ABP1GIG0</accession>
<keyword evidence="2" id="KW-1185">Reference proteome</keyword>
<gene>
    <name evidence="1" type="ORF">HINF_LOCUS1021</name>
</gene>
<dbReference type="EMBL" id="CAXDID020000002">
    <property type="protein sequence ID" value="CAL5971081.1"/>
    <property type="molecule type" value="Genomic_DNA"/>
</dbReference>
<comment type="caution">
    <text evidence="1">The sequence shown here is derived from an EMBL/GenBank/DDBJ whole genome shotgun (WGS) entry which is preliminary data.</text>
</comment>
<reference evidence="1 2" key="1">
    <citation type="submission" date="2024-07" db="EMBL/GenBank/DDBJ databases">
        <authorList>
            <person name="Akdeniz Z."/>
        </authorList>
    </citation>
    <scope>NUCLEOTIDE SEQUENCE [LARGE SCALE GENOMIC DNA]</scope>
</reference>
<protein>
    <submittedName>
        <fullName evidence="1">Hypothetical_protein</fullName>
    </submittedName>
</protein>
<organism evidence="1 2">
    <name type="scientific">Hexamita inflata</name>
    <dbReference type="NCBI Taxonomy" id="28002"/>
    <lineage>
        <taxon>Eukaryota</taxon>
        <taxon>Metamonada</taxon>
        <taxon>Diplomonadida</taxon>
        <taxon>Hexamitidae</taxon>
        <taxon>Hexamitinae</taxon>
        <taxon>Hexamita</taxon>
    </lineage>
</organism>
<evidence type="ECO:0000313" key="1">
    <source>
        <dbReference type="EMBL" id="CAL5971081.1"/>
    </source>
</evidence>
<proteinExistence type="predicted"/>
<name>A0ABP1GIG0_9EUKA</name>